<reference evidence="2" key="1">
    <citation type="submission" date="2022-08" db="EMBL/GenBank/DDBJ databases">
        <authorList>
            <consortium name="DOE Joint Genome Institute"/>
            <person name="Min B."/>
            <person name="Riley R."/>
            <person name="Sierra-Patev S."/>
            <person name="Naranjo-Ortiz M."/>
            <person name="Looney B."/>
            <person name="Konkel Z."/>
            <person name="Slot J.C."/>
            <person name="Sakamoto Y."/>
            <person name="Steenwyk J.L."/>
            <person name="Rokas A."/>
            <person name="Carro J."/>
            <person name="Camarero S."/>
            <person name="Ferreira P."/>
            <person name="Molpeceres G."/>
            <person name="Ruiz-Duenas F.J."/>
            <person name="Serrano A."/>
            <person name="Henrissat B."/>
            <person name="Drula E."/>
            <person name="Hughes K.W."/>
            <person name="Mata J.L."/>
            <person name="Ishikawa N.K."/>
            <person name="Vargas-Isla R."/>
            <person name="Ushijima S."/>
            <person name="Smith C.A."/>
            <person name="Ahrendt S."/>
            <person name="Andreopoulos W."/>
            <person name="He G."/>
            <person name="Labutti K."/>
            <person name="Lipzen A."/>
            <person name="Ng V."/>
            <person name="Sandor L."/>
            <person name="Barry K."/>
            <person name="Martinez A.T."/>
            <person name="Xiao Y."/>
            <person name="Gibbons J.G."/>
            <person name="Terashima K."/>
            <person name="Hibbett D.S."/>
            <person name="Grigoriev I.V."/>
        </authorList>
    </citation>
    <scope>NUCLEOTIDE SEQUENCE</scope>
    <source>
        <strain evidence="2">TFB7829</strain>
    </source>
</reference>
<feature type="region of interest" description="Disordered" evidence="1">
    <location>
        <begin position="271"/>
        <end position="293"/>
    </location>
</feature>
<evidence type="ECO:0000313" key="2">
    <source>
        <dbReference type="EMBL" id="KAJ3978724.1"/>
    </source>
</evidence>
<feature type="compositionally biased region" description="Acidic residues" evidence="1">
    <location>
        <begin position="144"/>
        <end position="155"/>
    </location>
</feature>
<dbReference type="EMBL" id="MU802778">
    <property type="protein sequence ID" value="KAJ3978724.1"/>
    <property type="molecule type" value="Genomic_DNA"/>
</dbReference>
<proteinExistence type="predicted"/>
<comment type="caution">
    <text evidence="2">The sequence shown here is derived from an EMBL/GenBank/DDBJ whole genome shotgun (WGS) entry which is preliminary data.</text>
</comment>
<dbReference type="AlphaFoldDB" id="A0AA38PNC7"/>
<evidence type="ECO:0000256" key="1">
    <source>
        <dbReference type="SAM" id="MobiDB-lite"/>
    </source>
</evidence>
<organism evidence="2 3">
    <name type="scientific">Lentinula detonsa</name>
    <dbReference type="NCBI Taxonomy" id="2804962"/>
    <lineage>
        <taxon>Eukaryota</taxon>
        <taxon>Fungi</taxon>
        <taxon>Dikarya</taxon>
        <taxon>Basidiomycota</taxon>
        <taxon>Agaricomycotina</taxon>
        <taxon>Agaricomycetes</taxon>
        <taxon>Agaricomycetidae</taxon>
        <taxon>Agaricales</taxon>
        <taxon>Marasmiineae</taxon>
        <taxon>Omphalotaceae</taxon>
        <taxon>Lentinula</taxon>
    </lineage>
</organism>
<feature type="compositionally biased region" description="Basic and acidic residues" evidence="1">
    <location>
        <begin position="271"/>
        <end position="284"/>
    </location>
</feature>
<name>A0AA38PNC7_9AGAR</name>
<evidence type="ECO:0000313" key="3">
    <source>
        <dbReference type="Proteomes" id="UP001163850"/>
    </source>
</evidence>
<feature type="region of interest" description="Disordered" evidence="1">
    <location>
        <begin position="113"/>
        <end position="162"/>
    </location>
</feature>
<gene>
    <name evidence="2" type="ORF">F5890DRAFT_1479111</name>
</gene>
<protein>
    <submittedName>
        <fullName evidence="2">Uncharacterized protein</fullName>
    </submittedName>
</protein>
<dbReference type="Proteomes" id="UP001163850">
    <property type="component" value="Unassembled WGS sequence"/>
</dbReference>
<feature type="region of interest" description="Disordered" evidence="1">
    <location>
        <begin position="61"/>
        <end position="99"/>
    </location>
</feature>
<sequence length="293" mass="33298">MSTTSTTTETTQQRRERLLRVQAERQRAREAEEARQAAEFEAEMRVLEEEAAREAEIAAEKKRLEEQKLAEQKRRAEEKRKEAERDKQKEEDARAKVTEELAKRRELAAAAAICRSGPPTSQSALGSQPKPKKMVKSPSQVRDESEELTEEEDEQPAPRGVKRKMMTVMEVLPILTMGTIPRQEMTVEIPPPPLPRNRGHLATGVFYSTVKTNVARRRAINAHKLAPWSGENAARRSRAKKTKLEDEVYEGPARRVTERRIGMEQMAMFTEHCRDVGGSDEGKRSTARARAQT</sequence>
<accession>A0AA38PNC7</accession>